<evidence type="ECO:0000313" key="1">
    <source>
        <dbReference type="EMBL" id="PZO86460.1"/>
    </source>
</evidence>
<accession>A0A2W4ZVZ4</accession>
<dbReference type="AlphaFoldDB" id="A0A2W4ZVZ4"/>
<comment type="caution">
    <text evidence="1">The sequence shown here is derived from an EMBL/GenBank/DDBJ whole genome shotgun (WGS) entry which is preliminary data.</text>
</comment>
<dbReference type="EMBL" id="QFNK01000117">
    <property type="protein sequence ID" value="PZO86460.1"/>
    <property type="molecule type" value="Genomic_DNA"/>
</dbReference>
<protein>
    <recommendedName>
        <fullName evidence="3">Transglutaminase-like domain-containing protein</fullName>
    </recommendedName>
</protein>
<name>A0A2W4ZVZ4_9BACT</name>
<reference evidence="1 2" key="1">
    <citation type="submission" date="2017-08" db="EMBL/GenBank/DDBJ databases">
        <title>Infants hospitalized years apart are colonized by the same room-sourced microbial strains.</title>
        <authorList>
            <person name="Brooks B."/>
            <person name="Olm M.R."/>
            <person name="Firek B.A."/>
            <person name="Baker R."/>
            <person name="Thomas B.C."/>
            <person name="Morowitz M.J."/>
            <person name="Banfield J.F."/>
        </authorList>
    </citation>
    <scope>NUCLEOTIDE SEQUENCE [LARGE SCALE GENOMIC DNA]</scope>
    <source>
        <strain evidence="1">S2_018_000_R2_104</strain>
    </source>
</reference>
<sequence>MTTSAKKYLTFLVVVLIAAAVFFGARYGMDKYKDHLLQKSLDTHAARMVDLSKVSDIENFHARVDAVRDFVHDNSQHNMGEEFYAAWPDKTAVAKVFVEGLEGKRKDLPHMECSTRSNTMAQMLNVMDLDTRNIVLYSTKNNLANHRIIEVRNPENGNWEAHDVSYNIYWRNKETKQRVSLAEVGAAPDAHEPCNPERCGWNAKTIDHHAADEEMHNPQELRHLLGIIAIHDEESGLRIALYADGVQPEHRYTMSDEQGTFCHFFGKNCADGFIPMKDFNS</sequence>
<gene>
    <name evidence="1" type="ORF">DI626_06540</name>
</gene>
<proteinExistence type="predicted"/>
<dbReference type="Proteomes" id="UP000249557">
    <property type="component" value="Unassembled WGS sequence"/>
</dbReference>
<organism evidence="1 2">
    <name type="scientific">Micavibrio aeruginosavorus</name>
    <dbReference type="NCBI Taxonomy" id="349221"/>
    <lineage>
        <taxon>Bacteria</taxon>
        <taxon>Pseudomonadati</taxon>
        <taxon>Bdellovibrionota</taxon>
        <taxon>Bdellovibrionia</taxon>
        <taxon>Bdellovibrionales</taxon>
        <taxon>Pseudobdellovibrionaceae</taxon>
        <taxon>Micavibrio</taxon>
    </lineage>
</organism>
<evidence type="ECO:0000313" key="2">
    <source>
        <dbReference type="Proteomes" id="UP000249557"/>
    </source>
</evidence>
<evidence type="ECO:0008006" key="3">
    <source>
        <dbReference type="Google" id="ProtNLM"/>
    </source>
</evidence>